<dbReference type="OrthoDB" id="8372879at2"/>
<dbReference type="GO" id="GO:0071978">
    <property type="term" value="P:bacterial-type flagellum-dependent swarming motility"/>
    <property type="evidence" value="ECO:0007669"/>
    <property type="project" value="TreeGrafter"/>
</dbReference>
<evidence type="ECO:0000256" key="3">
    <source>
        <dbReference type="ARBA" id="ARBA00019015"/>
    </source>
</evidence>
<evidence type="ECO:0000259" key="8">
    <source>
        <dbReference type="Pfam" id="PF07559"/>
    </source>
</evidence>
<dbReference type="InterPro" id="IPR020013">
    <property type="entry name" value="Flagellar_FlgE/F/G"/>
</dbReference>
<reference evidence="10 11" key="1">
    <citation type="submission" date="2016-10" db="EMBL/GenBank/DDBJ databases">
        <authorList>
            <person name="de Groot N.N."/>
        </authorList>
    </citation>
    <scope>NUCLEOTIDE SEQUENCE [LARGE SCALE GENOMIC DNA]</scope>
    <source>
        <strain evidence="10 11">DSM 26915</strain>
    </source>
</reference>
<evidence type="ECO:0000256" key="2">
    <source>
        <dbReference type="ARBA" id="ARBA00009677"/>
    </source>
</evidence>
<dbReference type="Pfam" id="PF00460">
    <property type="entry name" value="Flg_bb_rod"/>
    <property type="match status" value="1"/>
</dbReference>
<evidence type="ECO:0000313" key="10">
    <source>
        <dbReference type="EMBL" id="SEF45502.1"/>
    </source>
</evidence>
<dbReference type="RefSeq" id="WP_103908528.1">
    <property type="nucleotide sequence ID" value="NZ_FNUZ01000001.1"/>
</dbReference>
<dbReference type="GO" id="GO:0005829">
    <property type="term" value="C:cytosol"/>
    <property type="evidence" value="ECO:0007669"/>
    <property type="project" value="TreeGrafter"/>
</dbReference>
<dbReference type="InterPro" id="IPR037058">
    <property type="entry name" value="Falgellar_hook_FlgE_sf"/>
</dbReference>
<comment type="function">
    <text evidence="5">A flexible structure which links the flagellar filament to the drive apparatus in the basal body.</text>
</comment>
<keyword evidence="10" id="KW-0282">Flagellum</keyword>
<dbReference type="InterPro" id="IPR011491">
    <property type="entry name" value="FlgE_D2"/>
</dbReference>
<dbReference type="GO" id="GO:0009424">
    <property type="term" value="C:bacterial-type flagellum hook"/>
    <property type="evidence" value="ECO:0007669"/>
    <property type="project" value="TreeGrafter"/>
</dbReference>
<evidence type="ECO:0000256" key="4">
    <source>
        <dbReference type="ARBA" id="ARBA00023143"/>
    </source>
</evidence>
<evidence type="ECO:0000256" key="5">
    <source>
        <dbReference type="RuleBase" id="RU362116"/>
    </source>
</evidence>
<keyword evidence="4 5" id="KW-0975">Bacterial flagellum</keyword>
<comment type="subcellular location">
    <subcellularLocation>
        <location evidence="1 5">Bacterial flagellum basal body</location>
    </subcellularLocation>
</comment>
<dbReference type="InterPro" id="IPR010930">
    <property type="entry name" value="Flg_bb/hook_C_dom"/>
</dbReference>
<sequence length="418" mass="43976">MTFITALSGLNAAQTDISTTSNNIANVGTVGFHSSRAEFADFYPNSPYSNPQTTVGSGTQVTRVARSFQQGTVGATGNQLDLAIQGAGMFQMQTEPTGGEIAYTRAGAFGLNENGYIVNAEGYYLNAYPASDGGDVLSMVVTQPVKVEMFDGTPKATENITTAVQFPSGESISGTQAVVPAADFDSANPETFAYSNSINIFDADGQPQSANMYYILRDLPDVDDETTTFEVRLTIDGRDGTETFAGDATITFDGDGYLVDGAGQISFDVAGRSIAVDLQDSRIEDAEFAVKSFSQDGETREALSGLQVDDAGLIWAAYGGRESKAIGRVALANFNNLGGLENLGSATYGATRSSGAAQLGVPAVNGFGSIRSGALEYANVDLTKELVNLITAQRNFQASAKALETNQSLSQTIMNMRT</sequence>
<evidence type="ECO:0000259" key="9">
    <source>
        <dbReference type="Pfam" id="PF22692"/>
    </source>
</evidence>
<evidence type="ECO:0000256" key="1">
    <source>
        <dbReference type="ARBA" id="ARBA00004117"/>
    </source>
</evidence>
<name>A0A1H5S4H6_9RHOB</name>
<evidence type="ECO:0000259" key="7">
    <source>
        <dbReference type="Pfam" id="PF06429"/>
    </source>
</evidence>
<dbReference type="InterPro" id="IPR037925">
    <property type="entry name" value="FlgE/F/G-like"/>
</dbReference>
<evidence type="ECO:0000313" key="11">
    <source>
        <dbReference type="Proteomes" id="UP000236752"/>
    </source>
</evidence>
<accession>A0A1H5S4H6</accession>
<dbReference type="InterPro" id="IPR053967">
    <property type="entry name" value="LlgE_F_G-like_D1"/>
</dbReference>
<feature type="domain" description="Flagellar basal body rod protein N-terminal" evidence="6">
    <location>
        <begin position="5"/>
        <end position="32"/>
    </location>
</feature>
<dbReference type="InterPro" id="IPR001444">
    <property type="entry name" value="Flag_bb_rod_N"/>
</dbReference>
<dbReference type="PANTHER" id="PTHR30435:SF1">
    <property type="entry name" value="FLAGELLAR HOOK PROTEIN FLGE"/>
    <property type="match status" value="1"/>
</dbReference>
<comment type="similarity">
    <text evidence="2 5">Belongs to the flagella basal body rod proteins family.</text>
</comment>
<dbReference type="NCBIfam" id="TIGR03506">
    <property type="entry name" value="FlgEFG_subfam"/>
    <property type="match status" value="1"/>
</dbReference>
<dbReference type="GO" id="GO:0009425">
    <property type="term" value="C:bacterial-type flagellum basal body"/>
    <property type="evidence" value="ECO:0007669"/>
    <property type="project" value="UniProtKB-SubCell"/>
</dbReference>
<dbReference type="Pfam" id="PF07559">
    <property type="entry name" value="FlgE_D2"/>
    <property type="match status" value="1"/>
</dbReference>
<dbReference type="Proteomes" id="UP000236752">
    <property type="component" value="Unassembled WGS sequence"/>
</dbReference>
<dbReference type="SUPFAM" id="SSF117143">
    <property type="entry name" value="Flagellar hook protein flgE"/>
    <property type="match status" value="1"/>
</dbReference>
<gene>
    <name evidence="10" type="ORF">SAMN04488045_0101</name>
</gene>
<protein>
    <recommendedName>
        <fullName evidence="3 5">Flagellar hook protein FlgE</fullName>
    </recommendedName>
</protein>
<dbReference type="EMBL" id="FNUZ01000001">
    <property type="protein sequence ID" value="SEF45502.1"/>
    <property type="molecule type" value="Genomic_DNA"/>
</dbReference>
<organism evidence="10 11">
    <name type="scientific">Thalassococcus halodurans</name>
    <dbReference type="NCBI Taxonomy" id="373675"/>
    <lineage>
        <taxon>Bacteria</taxon>
        <taxon>Pseudomonadati</taxon>
        <taxon>Pseudomonadota</taxon>
        <taxon>Alphaproteobacteria</taxon>
        <taxon>Rhodobacterales</taxon>
        <taxon>Roseobacteraceae</taxon>
        <taxon>Thalassococcus</taxon>
    </lineage>
</organism>
<dbReference type="AlphaFoldDB" id="A0A1H5S4H6"/>
<feature type="domain" description="Flagellar hook protein FlgE D2" evidence="8">
    <location>
        <begin position="177"/>
        <end position="297"/>
    </location>
</feature>
<dbReference type="Pfam" id="PF22692">
    <property type="entry name" value="LlgE_F_G_D1"/>
    <property type="match status" value="1"/>
</dbReference>
<dbReference type="Pfam" id="PF06429">
    <property type="entry name" value="Flg_bbr_C"/>
    <property type="match status" value="1"/>
</dbReference>
<keyword evidence="10" id="KW-0969">Cilium</keyword>
<keyword evidence="11" id="KW-1185">Reference proteome</keyword>
<proteinExistence type="inferred from homology"/>
<feature type="domain" description="Flagellar hook protein FlgE/F/G-like D1" evidence="9">
    <location>
        <begin position="83"/>
        <end position="127"/>
    </location>
</feature>
<dbReference type="Gene3D" id="2.60.98.20">
    <property type="entry name" value="Flagellar hook protein FlgE"/>
    <property type="match status" value="1"/>
</dbReference>
<evidence type="ECO:0000259" key="6">
    <source>
        <dbReference type="Pfam" id="PF00460"/>
    </source>
</evidence>
<keyword evidence="10" id="KW-0966">Cell projection</keyword>
<feature type="domain" description="Flagellar basal-body/hook protein C-terminal" evidence="7">
    <location>
        <begin position="371"/>
        <end position="416"/>
    </location>
</feature>
<dbReference type="PANTHER" id="PTHR30435">
    <property type="entry name" value="FLAGELLAR PROTEIN"/>
    <property type="match status" value="1"/>
</dbReference>